<dbReference type="InterPro" id="IPR036259">
    <property type="entry name" value="MFS_trans_sf"/>
</dbReference>
<feature type="domain" description="Major facilitator superfamily (MFS) profile" evidence="7">
    <location>
        <begin position="20"/>
        <end position="501"/>
    </location>
</feature>
<sequence length="536" mass="57357">MVSTPQTRSTPTDDAFPALQLFLLAICRVAEPIALTSIFPYSWVMVQEFHIGNPNDASFYAGILIAAFSLAEAVTGMFWGALSDRLGRKPVLLLGCAGTVVSLLIVGFSTNYWFALFGRVVGGMLNGNIGVIQTMVGELVKRPEHEPRAYAVMPFVWSIGTILGPAVGGLLAKPAEGFPAVFSPNGLFGEYPFLLPNLFCALLLLVSIIGGALLLQETHPDLQPQAPSIHSSSIQTPLIATAGATSNPGVDLRAESYGTFNEVSVPSDERWRCQTDGSKERIGSPQNEVAFTSQVIMFIVALGIFTYHSMTFDHLLPIFLQDKTHMLLSGHSFPHISGGLGLSTQTVGIIMSVDGLIALFIQSVLFAPLADWLGVWRLFVMVTILHPITYFIVPFLACLPPSLVFPGIYACLIIRNILSIIAYPVLLILIKQSSPSSCVMGKINGLAASAGAACRTIAPPVAGLLYSTGTQIGCTPIAWWGSSIIALAGSLQLWFIKRRKDTVTVRAAAPCLAAAGPPSAESHPREVIHVIGEPDF</sequence>
<feature type="transmembrane region" description="Helical" evidence="6">
    <location>
        <begin position="59"/>
        <end position="79"/>
    </location>
</feature>
<feature type="transmembrane region" description="Helical" evidence="6">
    <location>
        <begin position="120"/>
        <end position="140"/>
    </location>
</feature>
<dbReference type="GO" id="GO:0016020">
    <property type="term" value="C:membrane"/>
    <property type="evidence" value="ECO:0007669"/>
    <property type="project" value="UniProtKB-SubCell"/>
</dbReference>
<evidence type="ECO:0000313" key="9">
    <source>
        <dbReference type="Proteomes" id="UP000054383"/>
    </source>
</evidence>
<organism evidence="8 9">
    <name type="scientific">Talaromyces islandicus</name>
    <name type="common">Penicillium islandicum</name>
    <dbReference type="NCBI Taxonomy" id="28573"/>
    <lineage>
        <taxon>Eukaryota</taxon>
        <taxon>Fungi</taxon>
        <taxon>Dikarya</taxon>
        <taxon>Ascomycota</taxon>
        <taxon>Pezizomycotina</taxon>
        <taxon>Eurotiomycetes</taxon>
        <taxon>Eurotiomycetidae</taxon>
        <taxon>Eurotiales</taxon>
        <taxon>Trichocomaceae</taxon>
        <taxon>Talaromyces</taxon>
        <taxon>Talaromyces sect. Islandici</taxon>
    </lineage>
</organism>
<name>A0A0U1M903_TALIS</name>
<accession>A0A0U1M903</accession>
<dbReference type="Gene3D" id="1.20.1250.20">
    <property type="entry name" value="MFS general substrate transporter like domains"/>
    <property type="match status" value="1"/>
</dbReference>
<dbReference type="PROSITE" id="PS50850">
    <property type="entry name" value="MFS"/>
    <property type="match status" value="1"/>
</dbReference>
<evidence type="ECO:0000256" key="5">
    <source>
        <dbReference type="ARBA" id="ARBA00023136"/>
    </source>
</evidence>
<dbReference type="InterPro" id="IPR001958">
    <property type="entry name" value="Tet-R_TetA/multi-R_MdtG-like"/>
</dbReference>
<comment type="subcellular location">
    <subcellularLocation>
        <location evidence="1">Membrane</location>
        <topology evidence="1">Multi-pass membrane protein</topology>
    </subcellularLocation>
</comment>
<gene>
    <name evidence="8" type="ORF">PISL3812_08488</name>
</gene>
<reference evidence="8 9" key="1">
    <citation type="submission" date="2015-04" db="EMBL/GenBank/DDBJ databases">
        <authorList>
            <person name="Syromyatnikov M.Y."/>
            <person name="Popov V.N."/>
        </authorList>
    </citation>
    <scope>NUCLEOTIDE SEQUENCE [LARGE SCALE GENOMIC DNA]</scope>
    <source>
        <strain evidence="8">WF-38-12</strain>
    </source>
</reference>
<dbReference type="SUPFAM" id="SSF103473">
    <property type="entry name" value="MFS general substrate transporter"/>
    <property type="match status" value="1"/>
</dbReference>
<dbReference type="GO" id="GO:0022857">
    <property type="term" value="F:transmembrane transporter activity"/>
    <property type="evidence" value="ECO:0007669"/>
    <property type="project" value="InterPro"/>
</dbReference>
<keyword evidence="2" id="KW-0813">Transport</keyword>
<dbReference type="PANTHER" id="PTHR23504">
    <property type="entry name" value="MAJOR FACILITATOR SUPERFAMILY DOMAIN-CONTAINING PROTEIN 10"/>
    <property type="match status" value="1"/>
</dbReference>
<dbReference type="EMBL" id="CVMT01000009">
    <property type="protein sequence ID" value="CRG91440.1"/>
    <property type="molecule type" value="Genomic_DNA"/>
</dbReference>
<evidence type="ECO:0000313" key="8">
    <source>
        <dbReference type="EMBL" id="CRG91440.1"/>
    </source>
</evidence>
<feature type="transmembrane region" description="Helical" evidence="6">
    <location>
        <begin position="347"/>
        <end position="366"/>
    </location>
</feature>
<feature type="transmembrane region" description="Helical" evidence="6">
    <location>
        <begin position="191"/>
        <end position="215"/>
    </location>
</feature>
<feature type="transmembrane region" description="Helical" evidence="6">
    <location>
        <begin position="91"/>
        <end position="114"/>
    </location>
</feature>
<feature type="transmembrane region" description="Helical" evidence="6">
    <location>
        <begin position="21"/>
        <end position="39"/>
    </location>
</feature>
<feature type="transmembrane region" description="Helical" evidence="6">
    <location>
        <begin position="378"/>
        <end position="397"/>
    </location>
</feature>
<keyword evidence="5 6" id="KW-0472">Membrane</keyword>
<keyword evidence="3 6" id="KW-0812">Transmembrane</keyword>
<feature type="transmembrane region" description="Helical" evidence="6">
    <location>
        <begin position="403"/>
        <end position="430"/>
    </location>
</feature>
<dbReference type="OrthoDB" id="10262656at2759"/>
<evidence type="ECO:0000256" key="2">
    <source>
        <dbReference type="ARBA" id="ARBA00022448"/>
    </source>
</evidence>
<dbReference type="InterPro" id="IPR020846">
    <property type="entry name" value="MFS_dom"/>
</dbReference>
<feature type="transmembrane region" description="Helical" evidence="6">
    <location>
        <begin position="477"/>
        <end position="496"/>
    </location>
</feature>
<keyword evidence="9" id="KW-1185">Reference proteome</keyword>
<feature type="transmembrane region" description="Helical" evidence="6">
    <location>
        <begin position="442"/>
        <end position="465"/>
    </location>
</feature>
<dbReference type="AlphaFoldDB" id="A0A0U1M903"/>
<dbReference type="PRINTS" id="PR01035">
    <property type="entry name" value="TCRTETA"/>
</dbReference>
<dbReference type="PANTHER" id="PTHR23504:SF2">
    <property type="entry name" value="TRANSPORTER, PUTATIVE (AFU_ORTHOLOGUE AFUA_8G04150)-RELATED"/>
    <property type="match status" value="1"/>
</dbReference>
<dbReference type="Proteomes" id="UP000054383">
    <property type="component" value="Unassembled WGS sequence"/>
</dbReference>
<evidence type="ECO:0000256" key="3">
    <source>
        <dbReference type="ARBA" id="ARBA00022692"/>
    </source>
</evidence>
<protein>
    <submittedName>
        <fullName evidence="8">Protein ZINC INDUCED FACILITATOR-LIKE 1</fullName>
    </submittedName>
</protein>
<evidence type="ECO:0000256" key="6">
    <source>
        <dbReference type="SAM" id="Phobius"/>
    </source>
</evidence>
<evidence type="ECO:0000259" key="7">
    <source>
        <dbReference type="PROSITE" id="PS50850"/>
    </source>
</evidence>
<feature type="transmembrane region" description="Helical" evidence="6">
    <location>
        <begin position="289"/>
        <end position="310"/>
    </location>
</feature>
<proteinExistence type="predicted"/>
<dbReference type="InterPro" id="IPR011701">
    <property type="entry name" value="MFS"/>
</dbReference>
<feature type="transmembrane region" description="Helical" evidence="6">
    <location>
        <begin position="152"/>
        <end position="171"/>
    </location>
</feature>
<evidence type="ECO:0000256" key="4">
    <source>
        <dbReference type="ARBA" id="ARBA00022989"/>
    </source>
</evidence>
<dbReference type="Pfam" id="PF07690">
    <property type="entry name" value="MFS_1"/>
    <property type="match status" value="1"/>
</dbReference>
<dbReference type="CDD" id="cd17330">
    <property type="entry name" value="MFS_SLC46_TetA_like"/>
    <property type="match status" value="1"/>
</dbReference>
<dbReference type="OMA" id="HPVAYFM"/>
<keyword evidence="4 6" id="KW-1133">Transmembrane helix</keyword>
<evidence type="ECO:0000256" key="1">
    <source>
        <dbReference type="ARBA" id="ARBA00004141"/>
    </source>
</evidence>